<keyword evidence="2" id="KW-1003">Cell membrane</keyword>
<comment type="caution">
    <text evidence="7">The sequence shown here is derived from an EMBL/GenBank/DDBJ whole genome shotgun (WGS) entry which is preliminary data.</text>
</comment>
<gene>
    <name evidence="7" type="ORF">IPK02_13160</name>
</gene>
<evidence type="ECO:0000256" key="2">
    <source>
        <dbReference type="ARBA" id="ARBA00022475"/>
    </source>
</evidence>
<evidence type="ECO:0000256" key="3">
    <source>
        <dbReference type="ARBA" id="ARBA00022692"/>
    </source>
</evidence>
<keyword evidence="3 6" id="KW-0812">Transmembrane</keyword>
<sequence length="199" mass="20832">MVSDLIAGFLSGAVLIVAIGPQNSYVLRQGVRREHVLPLVLVCASADALLIAAGIAGLGAVIQAQPVFLGLARYGGAAFLLLYGLASARRALRREQVILGVATGVPLGVALATCLGFTFLNPHVYLDTVILLGSLASQREEGRWVFGAGAAGASFSWFFALGYGARFLAPVFANPISWRVLDSLISLTMFGLAGMLILE</sequence>
<dbReference type="Proteomes" id="UP000706151">
    <property type="component" value="Unassembled WGS sequence"/>
</dbReference>
<evidence type="ECO:0000313" key="7">
    <source>
        <dbReference type="EMBL" id="MBK7954812.1"/>
    </source>
</evidence>
<evidence type="ECO:0000256" key="1">
    <source>
        <dbReference type="ARBA" id="ARBA00004651"/>
    </source>
</evidence>
<feature type="transmembrane region" description="Helical" evidence="6">
    <location>
        <begin position="144"/>
        <end position="168"/>
    </location>
</feature>
<feature type="transmembrane region" description="Helical" evidence="6">
    <location>
        <begin position="67"/>
        <end position="85"/>
    </location>
</feature>
<organism evidence="7 8">
    <name type="scientific">Candidatus Accumulibacter affinis</name>
    <dbReference type="NCBI Taxonomy" id="2954384"/>
    <lineage>
        <taxon>Bacteria</taxon>
        <taxon>Pseudomonadati</taxon>
        <taxon>Pseudomonadota</taxon>
        <taxon>Betaproteobacteria</taxon>
        <taxon>Candidatus Accumulibacter</taxon>
    </lineage>
</organism>
<protein>
    <submittedName>
        <fullName evidence="7">Amino acid transporter</fullName>
    </submittedName>
</protein>
<comment type="subcellular location">
    <subcellularLocation>
        <location evidence="1">Cell membrane</location>
        <topology evidence="1">Multi-pass membrane protein</topology>
    </subcellularLocation>
</comment>
<feature type="transmembrane region" description="Helical" evidence="6">
    <location>
        <begin position="6"/>
        <end position="27"/>
    </location>
</feature>
<evidence type="ECO:0000313" key="8">
    <source>
        <dbReference type="Proteomes" id="UP000706151"/>
    </source>
</evidence>
<dbReference type="GO" id="GO:0015171">
    <property type="term" value="F:amino acid transmembrane transporter activity"/>
    <property type="evidence" value="ECO:0007669"/>
    <property type="project" value="TreeGrafter"/>
</dbReference>
<evidence type="ECO:0000256" key="5">
    <source>
        <dbReference type="ARBA" id="ARBA00023136"/>
    </source>
</evidence>
<dbReference type="PANTHER" id="PTHR30086:SF20">
    <property type="entry name" value="ARGININE EXPORTER PROTEIN ARGO-RELATED"/>
    <property type="match status" value="1"/>
</dbReference>
<keyword evidence="5 6" id="KW-0472">Membrane</keyword>
<name>A0A935TCE1_9PROT</name>
<evidence type="ECO:0000256" key="4">
    <source>
        <dbReference type="ARBA" id="ARBA00022989"/>
    </source>
</evidence>
<accession>A0A935TCE1</accession>
<proteinExistence type="predicted"/>
<feature type="transmembrane region" description="Helical" evidence="6">
    <location>
        <begin position="97"/>
        <end position="124"/>
    </location>
</feature>
<reference evidence="7 8" key="1">
    <citation type="submission" date="2020-10" db="EMBL/GenBank/DDBJ databases">
        <title>Connecting structure to function with the recovery of over 1000 high-quality activated sludge metagenome-assembled genomes encoding full-length rRNA genes using long-read sequencing.</title>
        <authorList>
            <person name="Singleton C.M."/>
            <person name="Petriglieri F."/>
            <person name="Kristensen J.M."/>
            <person name="Kirkegaard R.H."/>
            <person name="Michaelsen T.Y."/>
            <person name="Andersen M.H."/>
            <person name="Karst S.M."/>
            <person name="Dueholm M.S."/>
            <person name="Nielsen P.H."/>
            <person name="Albertsen M."/>
        </authorList>
    </citation>
    <scope>NUCLEOTIDE SEQUENCE [LARGE SCALE GENOMIC DNA]</scope>
    <source>
        <strain evidence="7">Fred_18-Q3-R57-64_BAT3C.720</strain>
    </source>
</reference>
<feature type="transmembrane region" description="Helical" evidence="6">
    <location>
        <begin position="180"/>
        <end position="198"/>
    </location>
</feature>
<evidence type="ECO:0000256" key="6">
    <source>
        <dbReference type="SAM" id="Phobius"/>
    </source>
</evidence>
<dbReference type="Pfam" id="PF01810">
    <property type="entry name" value="LysE"/>
    <property type="match status" value="1"/>
</dbReference>
<dbReference type="InterPro" id="IPR001123">
    <property type="entry name" value="LeuE-type"/>
</dbReference>
<dbReference type="GO" id="GO:0005886">
    <property type="term" value="C:plasma membrane"/>
    <property type="evidence" value="ECO:0007669"/>
    <property type="project" value="UniProtKB-SubCell"/>
</dbReference>
<feature type="transmembrane region" description="Helical" evidence="6">
    <location>
        <begin position="39"/>
        <end position="61"/>
    </location>
</feature>
<dbReference type="AlphaFoldDB" id="A0A935TCE1"/>
<keyword evidence="4 6" id="KW-1133">Transmembrane helix</keyword>
<dbReference type="PANTHER" id="PTHR30086">
    <property type="entry name" value="ARGININE EXPORTER PROTEIN ARGO"/>
    <property type="match status" value="1"/>
</dbReference>
<dbReference type="EMBL" id="JADJOT010000009">
    <property type="protein sequence ID" value="MBK7954812.1"/>
    <property type="molecule type" value="Genomic_DNA"/>
</dbReference>